<dbReference type="InterPro" id="IPR013011">
    <property type="entry name" value="PTS_EIIB_2"/>
</dbReference>
<dbReference type="InterPro" id="IPR016152">
    <property type="entry name" value="PTrfase/Anion_transptr"/>
</dbReference>
<keyword evidence="15" id="KW-0598">Phosphotransferase system</keyword>
<evidence type="ECO:0000256" key="19">
    <source>
        <dbReference type="ARBA" id="ARBA00023136"/>
    </source>
</evidence>
<evidence type="ECO:0000256" key="17">
    <source>
        <dbReference type="ARBA" id="ARBA00022777"/>
    </source>
</evidence>
<keyword evidence="14" id="KW-0808">Transferase</keyword>
<dbReference type="PANTHER" id="PTHR30181:SF2">
    <property type="entry name" value="PTS SYSTEM MANNITOL-SPECIFIC EIICBA COMPONENT"/>
    <property type="match status" value="1"/>
</dbReference>
<dbReference type="Gene3D" id="3.40.930.10">
    <property type="entry name" value="Mannitol-specific EII, Chain A"/>
    <property type="match status" value="1"/>
</dbReference>
<evidence type="ECO:0000256" key="16">
    <source>
        <dbReference type="ARBA" id="ARBA00022692"/>
    </source>
</evidence>
<dbReference type="InterPro" id="IPR050893">
    <property type="entry name" value="Sugar_PTS"/>
</dbReference>
<protein>
    <recommendedName>
        <fullName evidence="6">Mannitol-specific phosphotransferase enzyme IIA component</fullName>
        <ecNumber evidence="5">2.7.1.197</ecNumber>
    </recommendedName>
    <alternativeName>
        <fullName evidence="22">EIIA</fullName>
    </alternativeName>
    <alternativeName>
        <fullName evidence="24">EIICB-Mtl</fullName>
    </alternativeName>
    <alternativeName>
        <fullName evidence="21">EIICBA-Mtl</fullName>
    </alternativeName>
    <alternativeName>
        <fullName evidence="23">EIII</fullName>
    </alternativeName>
    <alternativeName>
        <fullName evidence="20">PTS system mannitol-specific EIIA component</fullName>
    </alternativeName>
    <alternativeName>
        <fullName evidence="8">PTS system mannitol-specific EIICB component</fullName>
    </alternativeName>
    <alternativeName>
        <fullName evidence="7">PTS system mannitol-specific EIICBA component</fullName>
    </alternativeName>
</protein>
<accession>A0A2V1JN93</accession>
<keyword evidence="30" id="KW-1185">Reference proteome</keyword>
<dbReference type="SUPFAM" id="SSF52794">
    <property type="entry name" value="PTS system IIB component-like"/>
    <property type="match status" value="1"/>
</dbReference>
<evidence type="ECO:0000256" key="3">
    <source>
        <dbReference type="ARBA" id="ARBA00004429"/>
    </source>
</evidence>
<evidence type="ECO:0000313" key="29">
    <source>
        <dbReference type="EMBL" id="PWE86252.1"/>
    </source>
</evidence>
<feature type="transmembrane region" description="Helical" evidence="25">
    <location>
        <begin position="12"/>
        <end position="34"/>
    </location>
</feature>
<keyword evidence="10" id="KW-1003">Cell membrane</keyword>
<dbReference type="EC" id="2.7.1.197" evidence="5"/>
<evidence type="ECO:0000256" key="24">
    <source>
        <dbReference type="ARBA" id="ARBA00033349"/>
    </source>
</evidence>
<evidence type="ECO:0000256" key="11">
    <source>
        <dbReference type="ARBA" id="ARBA00022519"/>
    </source>
</evidence>
<dbReference type="Pfam" id="PF02302">
    <property type="entry name" value="PTS_IIB"/>
    <property type="match status" value="1"/>
</dbReference>
<evidence type="ECO:0000256" key="22">
    <source>
        <dbReference type="ARBA" id="ARBA00030956"/>
    </source>
</evidence>
<evidence type="ECO:0000256" key="12">
    <source>
        <dbReference type="ARBA" id="ARBA00022553"/>
    </source>
</evidence>
<evidence type="ECO:0000256" key="18">
    <source>
        <dbReference type="ARBA" id="ARBA00022989"/>
    </source>
</evidence>
<feature type="domain" description="PTS EIIC type-2" evidence="28">
    <location>
        <begin position="8"/>
        <end position="341"/>
    </location>
</feature>
<evidence type="ECO:0000256" key="1">
    <source>
        <dbReference type="ARBA" id="ARBA00001655"/>
    </source>
</evidence>
<evidence type="ECO:0000256" key="10">
    <source>
        <dbReference type="ARBA" id="ARBA00022475"/>
    </source>
</evidence>
<evidence type="ECO:0000256" key="13">
    <source>
        <dbReference type="ARBA" id="ARBA00022597"/>
    </source>
</evidence>
<comment type="caution">
    <text evidence="29">The sequence shown here is derived from an EMBL/GenBank/DDBJ whole genome shotgun (WGS) entry which is preliminary data.</text>
</comment>
<evidence type="ECO:0000259" key="27">
    <source>
        <dbReference type="PROSITE" id="PS51099"/>
    </source>
</evidence>
<name>A0A2V1JN93_EUBRA</name>
<dbReference type="CDD" id="cd00211">
    <property type="entry name" value="PTS_IIA_fru"/>
    <property type="match status" value="1"/>
</dbReference>
<dbReference type="CDD" id="cd05567">
    <property type="entry name" value="PTS_IIB_mannitol"/>
    <property type="match status" value="1"/>
</dbReference>
<comment type="subunit">
    <text evidence="4">Homodimer.</text>
</comment>
<dbReference type="NCBIfam" id="NF011663">
    <property type="entry name" value="PRK15083.1"/>
    <property type="match status" value="1"/>
</dbReference>
<evidence type="ECO:0000259" key="26">
    <source>
        <dbReference type="PROSITE" id="PS51094"/>
    </source>
</evidence>
<keyword evidence="13" id="KW-0762">Sugar transport</keyword>
<feature type="transmembrane region" description="Helical" evidence="25">
    <location>
        <begin position="310"/>
        <end position="332"/>
    </location>
</feature>
<dbReference type="InterPro" id="IPR036095">
    <property type="entry name" value="PTS_EIIB-like_sf"/>
</dbReference>
<dbReference type="SUPFAM" id="SSF55804">
    <property type="entry name" value="Phoshotransferase/anion transport protein"/>
    <property type="match status" value="1"/>
</dbReference>
<dbReference type="Pfam" id="PF02378">
    <property type="entry name" value="PTS_EIIC"/>
    <property type="match status" value="1"/>
</dbReference>
<feature type="transmembrane region" description="Helical" evidence="25">
    <location>
        <begin position="268"/>
        <end position="290"/>
    </location>
</feature>
<dbReference type="InterPro" id="IPR003501">
    <property type="entry name" value="PTS_EIIB_2/3"/>
</dbReference>
<dbReference type="InterPro" id="IPR029503">
    <property type="entry name" value="PTS_EIIB_mannitol"/>
</dbReference>
<evidence type="ECO:0000256" key="23">
    <source>
        <dbReference type="ARBA" id="ARBA00030962"/>
    </source>
</evidence>
<gene>
    <name evidence="29" type="ORF">LG34_11145</name>
</gene>
<evidence type="ECO:0000256" key="9">
    <source>
        <dbReference type="ARBA" id="ARBA00022448"/>
    </source>
</evidence>
<evidence type="ECO:0000313" key="30">
    <source>
        <dbReference type="Proteomes" id="UP000245288"/>
    </source>
</evidence>
<keyword evidence="12" id="KW-0597">Phosphoprotein</keyword>
<feature type="transmembrane region" description="Helical" evidence="25">
    <location>
        <begin position="126"/>
        <end position="147"/>
    </location>
</feature>
<evidence type="ECO:0000259" key="28">
    <source>
        <dbReference type="PROSITE" id="PS51104"/>
    </source>
</evidence>
<feature type="domain" description="PTS EIIA type-2" evidence="26">
    <location>
        <begin position="514"/>
        <end position="651"/>
    </location>
</feature>
<keyword evidence="16 25" id="KW-0812">Transmembrane</keyword>
<evidence type="ECO:0000256" key="7">
    <source>
        <dbReference type="ARBA" id="ARBA00015039"/>
    </source>
</evidence>
<evidence type="ECO:0000256" key="6">
    <source>
        <dbReference type="ARBA" id="ARBA00014783"/>
    </source>
</evidence>
<keyword evidence="19 25" id="KW-0472">Membrane</keyword>
<dbReference type="GO" id="GO:0090563">
    <property type="term" value="F:protein-phosphocysteine-sugar phosphotransferase activity"/>
    <property type="evidence" value="ECO:0007669"/>
    <property type="project" value="TreeGrafter"/>
</dbReference>
<keyword evidence="9" id="KW-0813">Transport</keyword>
<dbReference type="PROSITE" id="PS51099">
    <property type="entry name" value="PTS_EIIB_TYPE_2"/>
    <property type="match status" value="1"/>
</dbReference>
<evidence type="ECO:0000256" key="2">
    <source>
        <dbReference type="ARBA" id="ARBA00002434"/>
    </source>
</evidence>
<dbReference type="GO" id="GO:0016301">
    <property type="term" value="F:kinase activity"/>
    <property type="evidence" value="ECO:0007669"/>
    <property type="project" value="UniProtKB-KW"/>
</dbReference>
<dbReference type="OrthoDB" id="9814222at2"/>
<proteinExistence type="predicted"/>
<dbReference type="PANTHER" id="PTHR30181">
    <property type="entry name" value="MANNITOL PERMEASE IIC COMPONENT"/>
    <property type="match status" value="1"/>
</dbReference>
<feature type="transmembrane region" description="Helical" evidence="25">
    <location>
        <begin position="154"/>
        <end position="178"/>
    </location>
</feature>
<sequence length="651" mass="69034">MKNKVQKFGKFLSGMVMPNIGALIAFGFLAALFIDTGWIPNEKLNSMVSPMLTYLIPILIASTGGKMVGGDRGRVVGAIAVIGAIMSDTSITMLMAAMVMGPLAGFCIKKFDQLMDGHMPAGFEMLINNFSAGIIGMLLAILGYVVVGPVMSGILAVLAAGVNILVSHSLLPLVAIFIEPAKVLFLNNAINHGIFTPLATAQAAEVGKTIMYMLEPNPGPGLGVLLAYMFFCKDKKTKQSAPGAVIIHVLGGIHEIYFPYILMNPLVIIAPIVGNMVAIFWFNLTGCGLVGPASPGSIIAYLMMAPGPDIWKVLVGVAIATGISFAIASPIVKMAGGKTSLEDAQAEMAAMKAEAKGEVAAPVAIKDASEVKKIIFACDAGMGSSAMGATKFRNRLKAVCPQIHVSNTSVDNIPADCDIAVVQTTLADRARKSAPQAQLVTIGNFLADPALDELYEQLTSKTADTAASTPIADTNVINEKQAEKTTPVVENAEIEEKISDVSAETSQAASEKKQVLIKEGIRLNQAPVSKEEVIQAAGELLHQLGYVDETYVDAMQEREKLITTYMGMGVAIPHGTSQAKGTVKKTGIVFLQYPEGVDFGDEKAQLVFGIAGIGDEHLDLLAKICEVLEDDEVLEKMKTTSDLDWVMERLS</sequence>
<dbReference type="GO" id="GO:0009401">
    <property type="term" value="P:phosphoenolpyruvate-dependent sugar phosphotransferase system"/>
    <property type="evidence" value="ECO:0007669"/>
    <property type="project" value="UniProtKB-KW"/>
</dbReference>
<feature type="domain" description="PTS EIIB type-2" evidence="27">
    <location>
        <begin position="372"/>
        <end position="466"/>
    </location>
</feature>
<reference evidence="29 30" key="1">
    <citation type="submission" date="2014-09" db="EMBL/GenBank/DDBJ databases">
        <title>Butyrate-producing bacteria isolated from human gut.</title>
        <authorList>
            <person name="Zhang Q."/>
            <person name="Zhao L."/>
        </authorList>
    </citation>
    <scope>NUCLEOTIDE SEQUENCE [LARGE SCALE GENOMIC DNA]</scope>
    <source>
        <strain evidence="29 30">21</strain>
    </source>
</reference>
<dbReference type="GO" id="GO:0005886">
    <property type="term" value="C:plasma membrane"/>
    <property type="evidence" value="ECO:0007669"/>
    <property type="project" value="UniProtKB-SubCell"/>
</dbReference>
<dbReference type="InterPro" id="IPR013014">
    <property type="entry name" value="PTS_EIIC_2"/>
</dbReference>
<feature type="transmembrane region" description="Helical" evidence="25">
    <location>
        <begin position="210"/>
        <end position="231"/>
    </location>
</feature>
<feature type="transmembrane region" description="Helical" evidence="25">
    <location>
        <begin position="75"/>
        <end position="106"/>
    </location>
</feature>
<dbReference type="PROSITE" id="PS51094">
    <property type="entry name" value="PTS_EIIA_TYPE_2"/>
    <property type="match status" value="1"/>
</dbReference>
<comment type="catalytic activity">
    <reaction evidence="1">
        <text>D-mannitol(out) + N(pros)-phospho-L-histidyl-[protein] = D-mannitol 1-phosphate(in) + L-histidyl-[protein]</text>
        <dbReference type="Rhea" id="RHEA:33363"/>
        <dbReference type="Rhea" id="RHEA-COMP:9745"/>
        <dbReference type="Rhea" id="RHEA-COMP:9746"/>
        <dbReference type="ChEBI" id="CHEBI:16899"/>
        <dbReference type="ChEBI" id="CHEBI:29979"/>
        <dbReference type="ChEBI" id="CHEBI:61381"/>
        <dbReference type="ChEBI" id="CHEBI:64837"/>
        <dbReference type="EC" id="2.7.1.197"/>
    </reaction>
</comment>
<evidence type="ECO:0000256" key="14">
    <source>
        <dbReference type="ARBA" id="ARBA00022679"/>
    </source>
</evidence>
<keyword evidence="18 25" id="KW-1133">Transmembrane helix</keyword>
<evidence type="ECO:0000256" key="8">
    <source>
        <dbReference type="ARBA" id="ARBA00021825"/>
    </source>
</evidence>
<evidence type="ECO:0000256" key="25">
    <source>
        <dbReference type="SAM" id="Phobius"/>
    </source>
</evidence>
<keyword evidence="17" id="KW-0418">Kinase</keyword>
<dbReference type="InterPro" id="IPR002178">
    <property type="entry name" value="PTS_EIIA_type-2_dom"/>
</dbReference>
<evidence type="ECO:0000256" key="15">
    <source>
        <dbReference type="ARBA" id="ARBA00022683"/>
    </source>
</evidence>
<dbReference type="AlphaFoldDB" id="A0A2V1JN93"/>
<organism evidence="29 30">
    <name type="scientific">Eubacterium ramulus</name>
    <dbReference type="NCBI Taxonomy" id="39490"/>
    <lineage>
        <taxon>Bacteria</taxon>
        <taxon>Bacillati</taxon>
        <taxon>Bacillota</taxon>
        <taxon>Clostridia</taxon>
        <taxon>Eubacteriales</taxon>
        <taxon>Eubacteriaceae</taxon>
        <taxon>Eubacterium</taxon>
    </lineage>
</organism>
<feature type="transmembrane region" description="Helical" evidence="25">
    <location>
        <begin position="243"/>
        <end position="262"/>
    </location>
</feature>
<dbReference type="Gene3D" id="3.40.50.2300">
    <property type="match status" value="1"/>
</dbReference>
<evidence type="ECO:0000256" key="21">
    <source>
        <dbReference type="ARBA" id="ARBA00030684"/>
    </source>
</evidence>
<evidence type="ECO:0000256" key="20">
    <source>
        <dbReference type="ARBA" id="ARBA00029908"/>
    </source>
</evidence>
<dbReference type="Pfam" id="PF00359">
    <property type="entry name" value="PTS_EIIA_2"/>
    <property type="match status" value="1"/>
</dbReference>
<dbReference type="RefSeq" id="WP_109216032.1">
    <property type="nucleotide sequence ID" value="NZ_JRFU01000121.1"/>
</dbReference>
<evidence type="ECO:0000256" key="4">
    <source>
        <dbReference type="ARBA" id="ARBA00011738"/>
    </source>
</evidence>
<dbReference type="InterPro" id="IPR003352">
    <property type="entry name" value="PTS_EIIC"/>
</dbReference>
<comment type="subcellular location">
    <subcellularLocation>
        <location evidence="3">Cell inner membrane</location>
        <topology evidence="3">Multi-pass membrane protein</topology>
    </subcellularLocation>
</comment>
<dbReference type="EMBL" id="JRFU01000121">
    <property type="protein sequence ID" value="PWE86252.1"/>
    <property type="molecule type" value="Genomic_DNA"/>
</dbReference>
<evidence type="ECO:0000256" key="5">
    <source>
        <dbReference type="ARBA" id="ARBA00011909"/>
    </source>
</evidence>
<comment type="function">
    <text evidence="2">The phosphoenolpyruvate-dependent sugar phosphotransferase system (sugar PTS), a major carbohydrate active transport system, catalyzes the phosphorylation of incoming sugar substrates concomitantly with their translocation across the cell membrane. The enzyme II CmtAB PTS system is involved in D-mannitol transport.</text>
</comment>
<feature type="transmembrane region" description="Helical" evidence="25">
    <location>
        <begin position="46"/>
        <end position="63"/>
    </location>
</feature>
<dbReference type="GO" id="GO:0022872">
    <property type="term" value="F:protein-N(PI)-phosphohistidine-mannitol phosphotransferase system transmembrane transporter activity"/>
    <property type="evidence" value="ECO:0007669"/>
    <property type="project" value="InterPro"/>
</dbReference>
<dbReference type="PROSITE" id="PS51104">
    <property type="entry name" value="PTS_EIIC_TYPE_2"/>
    <property type="match status" value="1"/>
</dbReference>
<dbReference type="PROSITE" id="PS00372">
    <property type="entry name" value="PTS_EIIA_TYPE_2_HIS"/>
    <property type="match status" value="1"/>
</dbReference>
<keyword evidence="11" id="KW-0997">Cell inner membrane</keyword>
<dbReference type="Proteomes" id="UP000245288">
    <property type="component" value="Unassembled WGS sequence"/>
</dbReference>